<sequence>MPANPKYLTQSNWQRFAKITAGILGGYALSVTMHMVLALVFDPVKVLITSTYSIFILWAALMILAFLARNGWKILGIYLLISLVLCAMVYFGNAHNPINS</sequence>
<protein>
    <submittedName>
        <fullName evidence="1">Uncharacterized protein</fullName>
    </submittedName>
</protein>
<organism evidence="1 2">
    <name type="scientific">Christiangramia flava JLT2011</name>
    <dbReference type="NCBI Taxonomy" id="1229726"/>
    <lineage>
        <taxon>Bacteria</taxon>
        <taxon>Pseudomonadati</taxon>
        <taxon>Bacteroidota</taxon>
        <taxon>Flavobacteriia</taxon>
        <taxon>Flavobacteriales</taxon>
        <taxon>Flavobacteriaceae</taxon>
        <taxon>Christiangramia</taxon>
    </lineage>
</organism>
<dbReference type="STRING" id="1229726.GRFL_1825"/>
<dbReference type="EMBL" id="CP016359">
    <property type="protein sequence ID" value="APU68549.1"/>
    <property type="molecule type" value="Genomic_DNA"/>
</dbReference>
<dbReference type="RefSeq" id="WP_083644303.1">
    <property type="nucleotide sequence ID" value="NZ_AMRU01000001.1"/>
</dbReference>
<dbReference type="KEGG" id="gfl:GRFL_1825"/>
<evidence type="ECO:0000313" key="1">
    <source>
        <dbReference type="EMBL" id="APU68549.1"/>
    </source>
</evidence>
<accession>A0A1L7I4K5</accession>
<name>A0A1L7I4K5_9FLAO</name>
<proteinExistence type="predicted"/>
<dbReference type="OrthoDB" id="711014at2"/>
<evidence type="ECO:0000313" key="2">
    <source>
        <dbReference type="Proteomes" id="UP000186230"/>
    </source>
</evidence>
<dbReference type="AlphaFoldDB" id="A0A1L7I4K5"/>
<dbReference type="Proteomes" id="UP000186230">
    <property type="component" value="Chromosome"/>
</dbReference>
<keyword evidence="2" id="KW-1185">Reference proteome</keyword>
<gene>
    <name evidence="1" type="ORF">GRFL_1825</name>
</gene>
<reference evidence="1 2" key="1">
    <citation type="submission" date="2016-07" db="EMBL/GenBank/DDBJ databases">
        <title>Multi-omics approach to identify versatile polysaccharide utilization systems of a marine flavobacterium Gramella flava.</title>
        <authorList>
            <person name="Tang K."/>
        </authorList>
    </citation>
    <scope>NUCLEOTIDE SEQUENCE [LARGE SCALE GENOMIC DNA]</scope>
    <source>
        <strain evidence="1 2">JLT2011</strain>
    </source>
</reference>